<evidence type="ECO:0000313" key="5">
    <source>
        <dbReference type="Proteomes" id="UP000199274"/>
    </source>
</evidence>
<dbReference type="STRING" id="178355.SAMN04488062_11222"/>
<keyword evidence="5" id="KW-1185">Reference proteome</keyword>
<name>A0A1G8EGX4_9FLAO</name>
<comment type="similarity">
    <text evidence="1">Belongs to the ice-binding protein family.</text>
</comment>
<keyword evidence="2 3" id="KW-0732">Signal</keyword>
<evidence type="ECO:0000313" key="4">
    <source>
        <dbReference type="EMBL" id="SDH69020.1"/>
    </source>
</evidence>
<evidence type="ECO:0000256" key="1">
    <source>
        <dbReference type="ARBA" id="ARBA00005445"/>
    </source>
</evidence>
<protein>
    <recommendedName>
        <fullName evidence="6">DUF3494 domain-containing protein</fullName>
    </recommendedName>
</protein>
<dbReference type="Pfam" id="PF11999">
    <property type="entry name" value="Ice_binding"/>
    <property type="match status" value="1"/>
</dbReference>
<dbReference type="RefSeq" id="WP_245705101.1">
    <property type="nucleotide sequence ID" value="NZ_FNDB01000012.1"/>
</dbReference>
<sequence length="429" mass="44322">MKNLIILFLFLPSLMFAQVPQVPQVPQVLVAPSVLMKIADATTIFGANLSVGTQIYDIANDKSYAVKTKIIYTETITTAAASLSLINTAGYSSVTASSIISTTSTTDVVITDMTKTLVEAGMYSIHFNGQLNIPAANYTTGFSTATAAADLNLIYNDIMAIPVTGTHALTFGSGETLLPGVYNVAGAASIAGTLTLNGNNEINPIFIVRANAGAFNTGAGTNVILTNGATAKNVFWIADGAVGLGASTNISGTLFSHGAAVAGANTTVNGRLLTTLGAISFGEGTLTLPTGNSIINFRSLSNFVIFTSSGGVANTGASVYNGDIGTGGGAITGFAATATVNGTIFQSGSTTVVTPINHMATFSLYKNGVLIPNSSRTRVELPSDISLLALTKIEVDDTIDVRWKIDEQKSDGIEINVLNRILTLIRVGN</sequence>
<feature type="signal peptide" evidence="3">
    <location>
        <begin position="1"/>
        <end position="17"/>
    </location>
</feature>
<proteinExistence type="inferred from homology"/>
<accession>A0A1G8EGX4</accession>
<organism evidence="4 5">
    <name type="scientific">Flavobacterium omnivorum</name>
    <dbReference type="NCBI Taxonomy" id="178355"/>
    <lineage>
        <taxon>Bacteria</taxon>
        <taxon>Pseudomonadati</taxon>
        <taxon>Bacteroidota</taxon>
        <taxon>Flavobacteriia</taxon>
        <taxon>Flavobacteriales</taxon>
        <taxon>Flavobacteriaceae</taxon>
        <taxon>Flavobacterium</taxon>
    </lineage>
</organism>
<evidence type="ECO:0000256" key="2">
    <source>
        <dbReference type="ARBA" id="ARBA00022729"/>
    </source>
</evidence>
<dbReference type="Proteomes" id="UP000199274">
    <property type="component" value="Unassembled WGS sequence"/>
</dbReference>
<feature type="chain" id="PRO_5011775716" description="DUF3494 domain-containing protein" evidence="3">
    <location>
        <begin position="18"/>
        <end position="429"/>
    </location>
</feature>
<evidence type="ECO:0000256" key="3">
    <source>
        <dbReference type="SAM" id="SignalP"/>
    </source>
</evidence>
<dbReference type="AlphaFoldDB" id="A0A1G8EGX4"/>
<evidence type="ECO:0008006" key="6">
    <source>
        <dbReference type="Google" id="ProtNLM"/>
    </source>
</evidence>
<gene>
    <name evidence="4" type="ORF">SAMN04488062_11222</name>
</gene>
<reference evidence="5" key="1">
    <citation type="submission" date="2016-10" db="EMBL/GenBank/DDBJ databases">
        <authorList>
            <person name="Varghese N."/>
            <person name="Submissions S."/>
        </authorList>
    </citation>
    <scope>NUCLEOTIDE SEQUENCE [LARGE SCALE GENOMIC DNA]</scope>
    <source>
        <strain evidence="5">CGMCC 1.2747</strain>
    </source>
</reference>
<dbReference type="InterPro" id="IPR021884">
    <property type="entry name" value="Ice-bd_prot"/>
</dbReference>
<dbReference type="EMBL" id="FNDB01000012">
    <property type="protein sequence ID" value="SDH69020.1"/>
    <property type="molecule type" value="Genomic_DNA"/>
</dbReference>